<dbReference type="Pfam" id="PF14352">
    <property type="entry name" value="DUF4402"/>
    <property type="match status" value="1"/>
</dbReference>
<protein>
    <submittedName>
        <fullName evidence="2">Uncharacterized protein DUF4402</fullName>
    </submittedName>
</protein>
<proteinExistence type="predicted"/>
<evidence type="ECO:0000313" key="2">
    <source>
        <dbReference type="EMBL" id="PQV49471.1"/>
    </source>
</evidence>
<feature type="chain" id="PRO_5016726580" evidence="1">
    <location>
        <begin position="23"/>
        <end position="179"/>
    </location>
</feature>
<reference evidence="2 3" key="1">
    <citation type="submission" date="2018-02" db="EMBL/GenBank/DDBJ databases">
        <title>Genomic Encyclopedia of Archaeal and Bacterial Type Strains, Phase II (KMG-II): from individual species to whole genera.</title>
        <authorList>
            <person name="Goeker M."/>
        </authorList>
    </citation>
    <scope>NUCLEOTIDE SEQUENCE [LARGE SCALE GENOMIC DNA]</scope>
    <source>
        <strain evidence="2 3">DSM 21165</strain>
    </source>
</reference>
<dbReference type="AlphaFoldDB" id="A0A362X0T4"/>
<dbReference type="Proteomes" id="UP000251545">
    <property type="component" value="Unassembled WGS sequence"/>
</dbReference>
<name>A0A362X0T4_9FLAO</name>
<sequence length="179" mass="18930">MKILKIVMAIATMLFMSNTVLAQNQETAYAYAEAVVPLMLNKGTNDLAFGALQPDPLAAATLTISAAETPTVTKGGGSNLIVYNFKPQTAAEFDLTGSPFGGFIITHPSTATLTNTDSGNSETMTVDNFTSNATYSFNTLDFIKNDGTYKIYIGGTLNIGAAQAVGSYTGTFEVTVNYF</sequence>
<keyword evidence="1" id="KW-0732">Signal</keyword>
<dbReference type="InterPro" id="IPR025514">
    <property type="entry name" value="DUF4402"/>
</dbReference>
<evidence type="ECO:0000256" key="1">
    <source>
        <dbReference type="SAM" id="SignalP"/>
    </source>
</evidence>
<dbReference type="EMBL" id="PVEO01000003">
    <property type="protein sequence ID" value="PQV49471.1"/>
    <property type="molecule type" value="Genomic_DNA"/>
</dbReference>
<evidence type="ECO:0000313" key="3">
    <source>
        <dbReference type="Proteomes" id="UP000251545"/>
    </source>
</evidence>
<organism evidence="2 3">
    <name type="scientific">Jejuia pallidilutea</name>
    <dbReference type="NCBI Taxonomy" id="504487"/>
    <lineage>
        <taxon>Bacteria</taxon>
        <taxon>Pseudomonadati</taxon>
        <taxon>Bacteroidota</taxon>
        <taxon>Flavobacteriia</taxon>
        <taxon>Flavobacteriales</taxon>
        <taxon>Flavobacteriaceae</taxon>
        <taxon>Jejuia</taxon>
    </lineage>
</organism>
<gene>
    <name evidence="2" type="ORF">CLV33_103102</name>
</gene>
<accession>A0A362X0T4</accession>
<dbReference type="RefSeq" id="WP_105473230.1">
    <property type="nucleotide sequence ID" value="NZ_PVEO01000003.1"/>
</dbReference>
<comment type="caution">
    <text evidence="2">The sequence shown here is derived from an EMBL/GenBank/DDBJ whole genome shotgun (WGS) entry which is preliminary data.</text>
</comment>
<feature type="signal peptide" evidence="1">
    <location>
        <begin position="1"/>
        <end position="22"/>
    </location>
</feature>